<organism evidence="1 2">
    <name type="scientific">Vespula maculifrons</name>
    <name type="common">Eastern yellow jacket</name>
    <name type="synonym">Wasp</name>
    <dbReference type="NCBI Taxonomy" id="7453"/>
    <lineage>
        <taxon>Eukaryota</taxon>
        <taxon>Metazoa</taxon>
        <taxon>Ecdysozoa</taxon>
        <taxon>Arthropoda</taxon>
        <taxon>Hexapoda</taxon>
        <taxon>Insecta</taxon>
        <taxon>Pterygota</taxon>
        <taxon>Neoptera</taxon>
        <taxon>Endopterygota</taxon>
        <taxon>Hymenoptera</taxon>
        <taxon>Apocrita</taxon>
        <taxon>Aculeata</taxon>
        <taxon>Vespoidea</taxon>
        <taxon>Vespidae</taxon>
        <taxon>Vespinae</taxon>
        <taxon>Vespula</taxon>
    </lineage>
</organism>
<comment type="caution">
    <text evidence="1">The sequence shown here is derived from an EMBL/GenBank/DDBJ whole genome shotgun (WGS) entry which is preliminary data.</text>
</comment>
<keyword evidence="2" id="KW-1185">Reference proteome</keyword>
<dbReference type="AlphaFoldDB" id="A0ABD2CMS3"/>
<evidence type="ECO:0000313" key="1">
    <source>
        <dbReference type="EMBL" id="KAL2746411.1"/>
    </source>
</evidence>
<accession>A0ABD2CMS3</accession>
<gene>
    <name evidence="1" type="ORF">V1477_004781</name>
</gene>
<protein>
    <submittedName>
        <fullName evidence="1">Uncharacterized protein</fullName>
    </submittedName>
</protein>
<evidence type="ECO:0000313" key="2">
    <source>
        <dbReference type="Proteomes" id="UP001607303"/>
    </source>
</evidence>
<proteinExistence type="predicted"/>
<reference evidence="1 2" key="1">
    <citation type="journal article" date="2024" name="Ann. Entomol. Soc. Am.">
        <title>Genomic analyses of the southern and eastern yellowjacket wasps (Hymenoptera: Vespidae) reveal evolutionary signatures of social life.</title>
        <authorList>
            <person name="Catto M.A."/>
            <person name="Caine P.B."/>
            <person name="Orr S.E."/>
            <person name="Hunt B.G."/>
            <person name="Goodisman M.A.D."/>
        </authorList>
    </citation>
    <scope>NUCLEOTIDE SEQUENCE [LARGE SCALE GENOMIC DNA]</scope>
    <source>
        <strain evidence="1">232</strain>
        <tissue evidence="1">Head and thorax</tissue>
    </source>
</reference>
<dbReference type="Proteomes" id="UP001607303">
    <property type="component" value="Unassembled WGS sequence"/>
</dbReference>
<sequence length="190" mass="21594">MSEQFRILYFLEMANFLRYNNKNSSHYSCRLAFTNMAVDIICPPIIFTGLRNLHLAGRMDIINNLTDKLLGKHETELSRAGPKHLCDVAPLYWSTMISFLGLIGSLTLKRPEIWQIPGPGILENDYASVLAGDQRSETFTKLSGRHSILRLHAFLLKKFLTGESQGMTEYLAISETCRGRTNVCIMLAWH</sequence>
<dbReference type="EMBL" id="JAYRBN010000037">
    <property type="protein sequence ID" value="KAL2746411.1"/>
    <property type="molecule type" value="Genomic_DNA"/>
</dbReference>
<name>A0ABD2CMS3_VESMC</name>